<dbReference type="InterPro" id="IPR029046">
    <property type="entry name" value="LolA/LolB/LppX"/>
</dbReference>
<dbReference type="InterPro" id="IPR004564">
    <property type="entry name" value="OM_lipoprot_carrier_LolA-like"/>
</dbReference>
<organism evidence="2 3">
    <name type="scientific">Chryseolinea lacunae</name>
    <dbReference type="NCBI Taxonomy" id="2801331"/>
    <lineage>
        <taxon>Bacteria</taxon>
        <taxon>Pseudomonadati</taxon>
        <taxon>Bacteroidota</taxon>
        <taxon>Cytophagia</taxon>
        <taxon>Cytophagales</taxon>
        <taxon>Fulvivirgaceae</taxon>
        <taxon>Chryseolinea</taxon>
    </lineage>
</organism>
<reference evidence="2 3" key="1">
    <citation type="submission" date="2021-01" db="EMBL/GenBank/DDBJ databases">
        <title>Chryseolinea sp. Jin1 Genome sequencing and assembly.</title>
        <authorList>
            <person name="Kim I."/>
        </authorList>
    </citation>
    <scope>NUCLEOTIDE SEQUENCE [LARGE SCALE GENOMIC DNA]</scope>
    <source>
        <strain evidence="2 3">Jin1</strain>
    </source>
</reference>
<dbReference type="PANTHER" id="PTHR35869">
    <property type="entry name" value="OUTER-MEMBRANE LIPOPROTEIN CARRIER PROTEIN"/>
    <property type="match status" value="1"/>
</dbReference>
<dbReference type="SUPFAM" id="SSF89392">
    <property type="entry name" value="Prokaryotic lipoproteins and lipoprotein localization factors"/>
    <property type="match status" value="1"/>
</dbReference>
<comment type="caution">
    <text evidence="2">The sequence shown here is derived from an EMBL/GenBank/DDBJ whole genome shotgun (WGS) entry which is preliminary data.</text>
</comment>
<name>A0ABS1KPV5_9BACT</name>
<keyword evidence="2" id="KW-0449">Lipoprotein</keyword>
<gene>
    <name evidence="2" type="ORF">JI741_08645</name>
</gene>
<dbReference type="Pfam" id="PF03548">
    <property type="entry name" value="LolA"/>
    <property type="match status" value="1"/>
</dbReference>
<accession>A0ABS1KPV5</accession>
<evidence type="ECO:0000256" key="1">
    <source>
        <dbReference type="ARBA" id="ARBA00022729"/>
    </source>
</evidence>
<dbReference type="CDD" id="cd16325">
    <property type="entry name" value="LolA"/>
    <property type="match status" value="1"/>
</dbReference>
<dbReference type="EMBL" id="JAERRB010000002">
    <property type="protein sequence ID" value="MBL0741287.1"/>
    <property type="molecule type" value="Genomic_DNA"/>
</dbReference>
<proteinExistence type="predicted"/>
<protein>
    <submittedName>
        <fullName evidence="2">Outer membrane lipoprotein carrier protein LolA</fullName>
    </submittedName>
</protein>
<evidence type="ECO:0000313" key="2">
    <source>
        <dbReference type="EMBL" id="MBL0741287.1"/>
    </source>
</evidence>
<dbReference type="PANTHER" id="PTHR35869:SF1">
    <property type="entry name" value="OUTER-MEMBRANE LIPOPROTEIN CARRIER PROTEIN"/>
    <property type="match status" value="1"/>
</dbReference>
<keyword evidence="1" id="KW-0732">Signal</keyword>
<sequence>MTAKAQYAGYKSVTDLAAFKKQFATESSKVSSITSNFTQEKTLTALTETITSTGKFWFLRSNRVRIEYVKPFSYLMVMNGDKMLVKNDQKENRINVKSNKLFQQVNRIMIDCVQGTILDSKDFTTKVFENDKLYLLEMTPVSKSLKEFFQTIVLLVEKKDYAVKSIEMNEPSGDKTTISFSDKKLNAPIPDAMFAL</sequence>
<dbReference type="RefSeq" id="WP_202008641.1">
    <property type="nucleotide sequence ID" value="NZ_JAERRB010000002.1"/>
</dbReference>
<dbReference type="Proteomes" id="UP000613030">
    <property type="component" value="Unassembled WGS sequence"/>
</dbReference>
<keyword evidence="3" id="KW-1185">Reference proteome</keyword>
<dbReference type="Gene3D" id="2.50.20.10">
    <property type="entry name" value="Lipoprotein localisation LolA/LolB/LppX"/>
    <property type="match status" value="1"/>
</dbReference>
<evidence type="ECO:0000313" key="3">
    <source>
        <dbReference type="Proteomes" id="UP000613030"/>
    </source>
</evidence>